<reference evidence="8" key="2">
    <citation type="submission" date="2014-07" db="EMBL/GenBank/DDBJ databases">
        <title>Genetics and epidemiology of antimicrobial resistance in B. fragilis group.</title>
        <authorList>
            <person name="Sydenham T.V."/>
            <person name="Hasman H."/>
            <person name="Kemp M."/>
            <person name="Justesen U.S."/>
        </authorList>
    </citation>
    <scope>NUCLEOTIDE SEQUENCE [LARGE SCALE GENOMIC DNA]</scope>
    <source>
        <strain evidence="8">DCMOUH0018B</strain>
    </source>
</reference>
<dbReference type="SFLD" id="SFLDS00029">
    <property type="entry name" value="Radical_SAM"/>
    <property type="match status" value="1"/>
</dbReference>
<evidence type="ECO:0000256" key="1">
    <source>
        <dbReference type="ARBA" id="ARBA00001966"/>
    </source>
</evidence>
<evidence type="ECO:0000313" key="8">
    <source>
        <dbReference type="EMBL" id="KFX76208.1"/>
    </source>
</evidence>
<dbReference type="InterPro" id="IPR058240">
    <property type="entry name" value="rSAM_sf"/>
</dbReference>
<dbReference type="PANTHER" id="PTHR43787:SF3">
    <property type="entry name" value="ARYLSULFATASE REGULATORY PROTEIN"/>
    <property type="match status" value="1"/>
</dbReference>
<sequence length="463" mass="53952">MRTSSYNILVNVDSKLNLFAILNGYTRAFDIVNKDVYNFLKSNGSIEQISKETKNNLIKRGYLTSLTQAEEIRLVKYLFNKTHENTLFKKYNFHFILSYDCNLRCIYCYEDPILNGSHCLPKAKISKEYVDKAFEIIAEKKKEGLCSKTIALYGGEPFLANNYDMICYITKKGKELGFSFSVISNGYDIDKYLDFLKDNKIFSFQITLDGISDIQNTRKPHWKNKDSFEKITSNIDHLLKLGFYVVIRINLDYYTLSRIDQLLLFFKERGWCNYENFEAYYALLRKDVVVKDETYKVVKKRLSQVELFKAYYRHKEEGRLDQKIKCQDYGTYRFLKSLITGHILPYKGSFCGSQTGNIIFDPLGDLYSCWDVVGMPEYSIGKYMPTLEFDEIKFKKWFYSDLNESFKCSNCKYILTCGGGCVIASLRDIGAIQFGNCNNYPKLFNNMVKVVYDECVKNSIENG</sequence>
<comment type="caution">
    <text evidence="8">The sequence shown here is derived from an EMBL/GenBank/DDBJ whole genome shotgun (WGS) entry which is preliminary data.</text>
</comment>
<evidence type="ECO:0000256" key="2">
    <source>
        <dbReference type="ARBA" id="ARBA00022485"/>
    </source>
</evidence>
<dbReference type="RefSeq" id="WP_044299563.1">
    <property type="nucleotide sequence ID" value="NZ_CAEUHN010000001.1"/>
</dbReference>
<reference evidence="8" key="1">
    <citation type="book" date="2014" name="THE 24TH EUROPEAN CONGRESS OF CLINICAL MICROBIOLOGY AND INFECTIOUS DISEASES" publisher="ECCMID 2014" city="Barcelona, Spain">
        <title>Identification of resistance genes in three multidrug-resistant Bacteroides fragilis isolates by whole genome sequencing.</title>
        <editorList>
            <person name="Unknown"/>
            <person name="A."/>
        </editorList>
        <authorList>
            <person name="Sydenham T.V."/>
            <person name="Hasman H."/>
            <person name="Wang M."/>
            <person name="Soki J."/>
            <person name="Nagy E."/>
            <person name="Justesen U.S."/>
        </authorList>
    </citation>
    <scope>NUCLEOTIDE SEQUENCE</scope>
    <source>
        <strain evidence="8">DCMOUH0018B</strain>
    </source>
</reference>
<dbReference type="PATRIC" id="fig|817.53.peg.481"/>
<evidence type="ECO:0000256" key="5">
    <source>
        <dbReference type="ARBA" id="ARBA00023004"/>
    </source>
</evidence>
<dbReference type="EMBL" id="JMZZ02000038">
    <property type="protein sequence ID" value="KFX76208.1"/>
    <property type="molecule type" value="Genomic_DNA"/>
</dbReference>
<keyword evidence="3" id="KW-0949">S-adenosyl-L-methionine</keyword>
<evidence type="ECO:0000256" key="6">
    <source>
        <dbReference type="ARBA" id="ARBA00023014"/>
    </source>
</evidence>
<dbReference type="Gene3D" id="3.20.20.70">
    <property type="entry name" value="Aldolase class I"/>
    <property type="match status" value="1"/>
</dbReference>
<dbReference type="UniPathway" id="UPA00782"/>
<protein>
    <submittedName>
        <fullName evidence="8">Arylsulfatase</fullName>
    </submittedName>
</protein>
<name>A0A0I9SD51_BACFG</name>
<organism evidence="8">
    <name type="scientific">Bacteroides fragilis</name>
    <dbReference type="NCBI Taxonomy" id="817"/>
    <lineage>
        <taxon>Bacteria</taxon>
        <taxon>Pseudomonadati</taxon>
        <taxon>Bacteroidota</taxon>
        <taxon>Bacteroidia</taxon>
        <taxon>Bacteroidales</taxon>
        <taxon>Bacteroidaceae</taxon>
        <taxon>Bacteroides</taxon>
    </lineage>
</organism>
<feature type="domain" description="Radical SAM core" evidence="7">
    <location>
        <begin position="87"/>
        <end position="313"/>
    </location>
</feature>
<keyword evidence="5" id="KW-0408">Iron</keyword>
<proteinExistence type="predicted"/>
<evidence type="ECO:0000256" key="4">
    <source>
        <dbReference type="ARBA" id="ARBA00022723"/>
    </source>
</evidence>
<dbReference type="InterPro" id="IPR013785">
    <property type="entry name" value="Aldolase_TIM"/>
</dbReference>
<accession>A0A0I9SD51</accession>
<dbReference type="PANTHER" id="PTHR43787">
    <property type="entry name" value="FEMO COFACTOR BIOSYNTHESIS PROTEIN NIFB-RELATED"/>
    <property type="match status" value="1"/>
</dbReference>
<dbReference type="PROSITE" id="PS51918">
    <property type="entry name" value="RADICAL_SAM"/>
    <property type="match status" value="1"/>
</dbReference>
<dbReference type="GO" id="GO:0046872">
    <property type="term" value="F:metal ion binding"/>
    <property type="evidence" value="ECO:0007669"/>
    <property type="project" value="UniProtKB-KW"/>
</dbReference>
<dbReference type="GO" id="GO:0003824">
    <property type="term" value="F:catalytic activity"/>
    <property type="evidence" value="ECO:0007669"/>
    <property type="project" value="InterPro"/>
</dbReference>
<keyword evidence="2" id="KW-0004">4Fe-4S</keyword>
<evidence type="ECO:0000256" key="3">
    <source>
        <dbReference type="ARBA" id="ARBA00022691"/>
    </source>
</evidence>
<dbReference type="AlphaFoldDB" id="A0A0I9SD51"/>
<dbReference type="GO" id="GO:0051539">
    <property type="term" value="F:4 iron, 4 sulfur cluster binding"/>
    <property type="evidence" value="ECO:0007669"/>
    <property type="project" value="UniProtKB-KW"/>
</dbReference>
<comment type="cofactor">
    <cofactor evidence="1">
        <name>[4Fe-4S] cluster</name>
        <dbReference type="ChEBI" id="CHEBI:49883"/>
    </cofactor>
</comment>
<dbReference type="SUPFAM" id="SSF102114">
    <property type="entry name" value="Radical SAM enzymes"/>
    <property type="match status" value="1"/>
</dbReference>
<dbReference type="NCBIfam" id="TIGR04085">
    <property type="entry name" value="rSAM_more_4Fe4S"/>
    <property type="match status" value="1"/>
</dbReference>
<dbReference type="CDD" id="cd01335">
    <property type="entry name" value="Radical_SAM"/>
    <property type="match status" value="1"/>
</dbReference>
<keyword evidence="6" id="KW-0411">Iron-sulfur</keyword>
<gene>
    <name evidence="8" type="ORF">EE52_0202235</name>
</gene>
<dbReference type="SFLD" id="SFLDG01067">
    <property type="entry name" value="SPASM/twitch_domain_containing"/>
    <property type="match status" value="1"/>
</dbReference>
<dbReference type="Pfam" id="PF04055">
    <property type="entry name" value="Radical_SAM"/>
    <property type="match status" value="1"/>
</dbReference>
<evidence type="ECO:0000259" key="7">
    <source>
        <dbReference type="PROSITE" id="PS51918"/>
    </source>
</evidence>
<dbReference type="InterPro" id="IPR023885">
    <property type="entry name" value="4Fe4S-binding_SPASM_dom"/>
</dbReference>
<keyword evidence="4" id="KW-0479">Metal-binding</keyword>
<dbReference type="InterPro" id="IPR007197">
    <property type="entry name" value="rSAM"/>
</dbReference>